<protein>
    <submittedName>
        <fullName evidence="1">Putative secreted protein</fullName>
    </submittedName>
</protein>
<accession>A0A2M4CB49</accession>
<evidence type="ECO:0000313" key="1">
    <source>
        <dbReference type="EMBL" id="MBW62547.1"/>
    </source>
</evidence>
<dbReference type="EMBL" id="GGFJ01013406">
    <property type="protein sequence ID" value="MBW62547.1"/>
    <property type="molecule type" value="Transcribed_RNA"/>
</dbReference>
<reference evidence="1" key="1">
    <citation type="submission" date="2018-01" db="EMBL/GenBank/DDBJ databases">
        <title>An insight into the sialome of Amazonian anophelines.</title>
        <authorList>
            <person name="Ribeiro J.M."/>
            <person name="Scarpassa V."/>
            <person name="Calvo E."/>
        </authorList>
    </citation>
    <scope>NUCLEOTIDE SEQUENCE</scope>
    <source>
        <tissue evidence="1">Salivary glands</tissue>
    </source>
</reference>
<organism evidence="1">
    <name type="scientific">Anopheles marajoara</name>
    <dbReference type="NCBI Taxonomy" id="58244"/>
    <lineage>
        <taxon>Eukaryota</taxon>
        <taxon>Metazoa</taxon>
        <taxon>Ecdysozoa</taxon>
        <taxon>Arthropoda</taxon>
        <taxon>Hexapoda</taxon>
        <taxon>Insecta</taxon>
        <taxon>Pterygota</taxon>
        <taxon>Neoptera</taxon>
        <taxon>Endopterygota</taxon>
        <taxon>Diptera</taxon>
        <taxon>Nematocera</taxon>
        <taxon>Culicoidea</taxon>
        <taxon>Culicidae</taxon>
        <taxon>Anophelinae</taxon>
        <taxon>Anopheles</taxon>
    </lineage>
</organism>
<dbReference type="AlphaFoldDB" id="A0A2M4CB49"/>
<sequence length="82" mass="9096">MVVLRQFYFLLRPSNATVVRATTTATATSTADDEALHVCDVSVLAGPDRTDTADTGEHHTLADRRRQDALLHDRTAHLHLRC</sequence>
<proteinExistence type="predicted"/>
<name>A0A2M4CB49_9DIPT</name>